<reference evidence="1" key="2">
    <citation type="submission" date="2020-11" db="EMBL/GenBank/DDBJ databases">
        <authorList>
            <person name="McCartney M.A."/>
            <person name="Auch B."/>
            <person name="Kono T."/>
            <person name="Mallez S."/>
            <person name="Becker A."/>
            <person name="Gohl D.M."/>
            <person name="Silverstein K.A.T."/>
            <person name="Koren S."/>
            <person name="Bechman K.B."/>
            <person name="Herman A."/>
            <person name="Abrahante J.E."/>
            <person name="Garbe J."/>
        </authorList>
    </citation>
    <scope>NUCLEOTIDE SEQUENCE</scope>
    <source>
        <strain evidence="1">Duluth1</strain>
        <tissue evidence="1">Whole animal</tissue>
    </source>
</reference>
<reference evidence="1" key="1">
    <citation type="journal article" date="2019" name="bioRxiv">
        <title>The Genome of the Zebra Mussel, Dreissena polymorpha: A Resource for Invasive Species Research.</title>
        <authorList>
            <person name="McCartney M.A."/>
            <person name="Auch B."/>
            <person name="Kono T."/>
            <person name="Mallez S."/>
            <person name="Zhang Y."/>
            <person name="Obille A."/>
            <person name="Becker A."/>
            <person name="Abrahante J.E."/>
            <person name="Garbe J."/>
            <person name="Badalamenti J.P."/>
            <person name="Herman A."/>
            <person name="Mangelson H."/>
            <person name="Liachko I."/>
            <person name="Sullivan S."/>
            <person name="Sone E.D."/>
            <person name="Koren S."/>
            <person name="Silverstein K.A.T."/>
            <person name="Beckman K.B."/>
            <person name="Gohl D.M."/>
        </authorList>
    </citation>
    <scope>NUCLEOTIDE SEQUENCE</scope>
    <source>
        <strain evidence="1">Duluth1</strain>
        <tissue evidence="1">Whole animal</tissue>
    </source>
</reference>
<name>A0A9D3XYI9_DREPO</name>
<gene>
    <name evidence="2" type="ORF">DPMN_022457</name>
    <name evidence="1" type="ORF">DPMN_192944</name>
</gene>
<comment type="caution">
    <text evidence="1">The sequence shown here is derived from an EMBL/GenBank/DDBJ whole genome shotgun (WGS) entry which is preliminary data.</text>
</comment>
<dbReference type="EMBL" id="JAIWYP010000055">
    <property type="protein sequence ID" value="KAH3690709.1"/>
    <property type="molecule type" value="Genomic_DNA"/>
</dbReference>
<keyword evidence="3" id="KW-1185">Reference proteome</keyword>
<dbReference type="Proteomes" id="UP000828390">
    <property type="component" value="Unassembled WGS sequence"/>
</dbReference>
<sequence>MACEGCRREINELSDSLQEEVFCGCEKYNDWSDFYQDYIHDMLETVVQNYYTLVNNSEHTSLHCSLVNAFSRNYSYITKKQATIEKLCDCFRMLNNTLYNKHEYVCKLKNLFGCVMHGVFPNHYRAYAYLESRLENCTDELLQHIIEKFV</sequence>
<organism evidence="1 3">
    <name type="scientific">Dreissena polymorpha</name>
    <name type="common">Zebra mussel</name>
    <name type="synonym">Mytilus polymorpha</name>
    <dbReference type="NCBI Taxonomy" id="45954"/>
    <lineage>
        <taxon>Eukaryota</taxon>
        <taxon>Metazoa</taxon>
        <taxon>Spiralia</taxon>
        <taxon>Lophotrochozoa</taxon>
        <taxon>Mollusca</taxon>
        <taxon>Bivalvia</taxon>
        <taxon>Autobranchia</taxon>
        <taxon>Heteroconchia</taxon>
        <taxon>Euheterodonta</taxon>
        <taxon>Imparidentia</taxon>
        <taxon>Neoheterodontei</taxon>
        <taxon>Myida</taxon>
        <taxon>Dreissenoidea</taxon>
        <taxon>Dreissenidae</taxon>
        <taxon>Dreissena</taxon>
    </lineage>
</organism>
<evidence type="ECO:0000313" key="2">
    <source>
        <dbReference type="EMBL" id="KAH3898234.1"/>
    </source>
</evidence>
<proteinExistence type="predicted"/>
<evidence type="ECO:0000313" key="3">
    <source>
        <dbReference type="Proteomes" id="UP000828390"/>
    </source>
</evidence>
<evidence type="ECO:0000313" key="1">
    <source>
        <dbReference type="EMBL" id="KAH3690709.1"/>
    </source>
</evidence>
<protein>
    <submittedName>
        <fullName evidence="1">Uncharacterized protein</fullName>
    </submittedName>
</protein>
<dbReference type="AlphaFoldDB" id="A0A9D3XYI9"/>
<accession>A0A9D3XYI9</accession>
<dbReference type="EMBL" id="JAIWYP010000001">
    <property type="protein sequence ID" value="KAH3898234.1"/>
    <property type="molecule type" value="Genomic_DNA"/>
</dbReference>